<keyword evidence="2" id="KW-1185">Reference proteome</keyword>
<evidence type="ECO:0000313" key="1">
    <source>
        <dbReference type="EMBL" id="KAG0415332.1"/>
    </source>
</evidence>
<organism evidence="1 2">
    <name type="scientific">Ixodes persulcatus</name>
    <name type="common">Taiga tick</name>
    <dbReference type="NCBI Taxonomy" id="34615"/>
    <lineage>
        <taxon>Eukaryota</taxon>
        <taxon>Metazoa</taxon>
        <taxon>Ecdysozoa</taxon>
        <taxon>Arthropoda</taxon>
        <taxon>Chelicerata</taxon>
        <taxon>Arachnida</taxon>
        <taxon>Acari</taxon>
        <taxon>Parasitiformes</taxon>
        <taxon>Ixodida</taxon>
        <taxon>Ixodoidea</taxon>
        <taxon>Ixodidae</taxon>
        <taxon>Ixodinae</taxon>
        <taxon>Ixodes</taxon>
    </lineage>
</organism>
<gene>
    <name evidence="1" type="ORF">HPB47_007518</name>
</gene>
<reference evidence="1 2" key="1">
    <citation type="journal article" date="2020" name="Cell">
        <title>Large-Scale Comparative Analyses of Tick Genomes Elucidate Their Genetic Diversity and Vector Capacities.</title>
        <authorList>
            <consortium name="Tick Genome and Microbiome Consortium (TIGMIC)"/>
            <person name="Jia N."/>
            <person name="Wang J."/>
            <person name="Shi W."/>
            <person name="Du L."/>
            <person name="Sun Y."/>
            <person name="Zhan W."/>
            <person name="Jiang J.F."/>
            <person name="Wang Q."/>
            <person name="Zhang B."/>
            <person name="Ji P."/>
            <person name="Bell-Sakyi L."/>
            <person name="Cui X.M."/>
            <person name="Yuan T.T."/>
            <person name="Jiang B.G."/>
            <person name="Yang W.F."/>
            <person name="Lam T.T."/>
            <person name="Chang Q.C."/>
            <person name="Ding S.J."/>
            <person name="Wang X.J."/>
            <person name="Zhu J.G."/>
            <person name="Ruan X.D."/>
            <person name="Zhao L."/>
            <person name="Wei J.T."/>
            <person name="Ye R.Z."/>
            <person name="Que T.C."/>
            <person name="Du C.H."/>
            <person name="Zhou Y.H."/>
            <person name="Cheng J.X."/>
            <person name="Dai P.F."/>
            <person name="Guo W.B."/>
            <person name="Han X.H."/>
            <person name="Huang E.J."/>
            <person name="Li L.F."/>
            <person name="Wei W."/>
            <person name="Gao Y.C."/>
            <person name="Liu J.Z."/>
            <person name="Shao H.Z."/>
            <person name="Wang X."/>
            <person name="Wang C.C."/>
            <person name="Yang T.C."/>
            <person name="Huo Q.B."/>
            <person name="Li W."/>
            <person name="Chen H.Y."/>
            <person name="Chen S.E."/>
            <person name="Zhou L.G."/>
            <person name="Ni X.B."/>
            <person name="Tian J.H."/>
            <person name="Sheng Y."/>
            <person name="Liu T."/>
            <person name="Pan Y.S."/>
            <person name="Xia L.Y."/>
            <person name="Li J."/>
            <person name="Zhao F."/>
            <person name="Cao W.C."/>
        </authorList>
    </citation>
    <scope>NUCLEOTIDE SEQUENCE [LARGE SCALE GENOMIC DNA]</scope>
    <source>
        <strain evidence="1">Iper-2018</strain>
    </source>
</reference>
<protein>
    <submittedName>
        <fullName evidence="1">Uncharacterized protein</fullName>
    </submittedName>
</protein>
<sequence>MTSLEADPPMDDQELAAEKYTTSSATLTGQRAYIHGKRRFDDQDDFVQPETTPAKLYIKNGDARKEPQADDDDDGFTLVQHRRKRTTGIPVLLTSTQESSRLQHLNPLKLSDELKAAAGATLVRHRFTGKGGLLVDVTEPATVNRLLKIHSIGEIAVLGTIPKAYMTNNGLIEGVPDWYSNSQLTEFLGPIGVIAARRLYQRYGKPREAAKPTDRVVITFRPNTERPTKSLSKAQKAKLLSPVCRPRAQIIRRMKSPLK</sequence>
<dbReference type="Proteomes" id="UP000805193">
    <property type="component" value="Unassembled WGS sequence"/>
</dbReference>
<accession>A0AC60P7P7</accession>
<name>A0AC60P7P7_IXOPE</name>
<comment type="caution">
    <text evidence="1">The sequence shown here is derived from an EMBL/GenBank/DDBJ whole genome shotgun (WGS) entry which is preliminary data.</text>
</comment>
<proteinExistence type="predicted"/>
<evidence type="ECO:0000313" key="2">
    <source>
        <dbReference type="Proteomes" id="UP000805193"/>
    </source>
</evidence>
<dbReference type="EMBL" id="JABSTQ010011085">
    <property type="protein sequence ID" value="KAG0415332.1"/>
    <property type="molecule type" value="Genomic_DNA"/>
</dbReference>